<dbReference type="InterPro" id="IPR011048">
    <property type="entry name" value="Haem_d1_sf"/>
</dbReference>
<evidence type="ECO:0000313" key="3">
    <source>
        <dbReference type="Proteomes" id="UP000273516"/>
    </source>
</evidence>
<keyword evidence="3" id="KW-1185">Reference proteome</keyword>
<accession>A0A3M0MCT4</accession>
<dbReference type="PANTHER" id="PTHR47197:SF3">
    <property type="entry name" value="DIHYDRO-HEME D1 DEHYDROGENASE"/>
    <property type="match status" value="1"/>
</dbReference>
<dbReference type="PANTHER" id="PTHR47197">
    <property type="entry name" value="PROTEIN NIRF"/>
    <property type="match status" value="1"/>
</dbReference>
<feature type="signal peptide" evidence="1">
    <location>
        <begin position="1"/>
        <end position="20"/>
    </location>
</feature>
<proteinExistence type="predicted"/>
<dbReference type="SUPFAM" id="SSF51004">
    <property type="entry name" value="C-terminal (heme d1) domain of cytochrome cd1-nitrite reductase"/>
    <property type="match status" value="1"/>
</dbReference>
<keyword evidence="1" id="KW-0732">Signal</keyword>
<name>A0A3M0MCT4_9RHOB</name>
<comment type="caution">
    <text evidence="2">The sequence shown here is derived from an EMBL/GenBank/DDBJ whole genome shotgun (WGS) entry which is preliminary data.</text>
</comment>
<organism evidence="2 3">
    <name type="scientific">Paracoccus alkanivorans</name>
    <dbReference type="NCBI Taxonomy" id="2116655"/>
    <lineage>
        <taxon>Bacteria</taxon>
        <taxon>Pseudomonadati</taxon>
        <taxon>Pseudomonadota</taxon>
        <taxon>Alphaproteobacteria</taxon>
        <taxon>Rhodobacterales</taxon>
        <taxon>Paracoccaceae</taxon>
        <taxon>Paracoccus</taxon>
    </lineage>
</organism>
<feature type="chain" id="PRO_5018040306" evidence="1">
    <location>
        <begin position="21"/>
        <end position="313"/>
    </location>
</feature>
<dbReference type="AlphaFoldDB" id="A0A3M0MCT4"/>
<gene>
    <name evidence="2" type="ORF">C9E81_10115</name>
</gene>
<dbReference type="InterPro" id="IPR011964">
    <property type="entry name" value="YVTN_b-propeller_repeat"/>
</dbReference>
<protein>
    <submittedName>
        <fullName evidence="2">YncE family protein</fullName>
    </submittedName>
</protein>
<evidence type="ECO:0000313" key="2">
    <source>
        <dbReference type="EMBL" id="RMC35568.1"/>
    </source>
</evidence>
<sequence>MRKALFLLLAPFLQLTPAVAADLAFITSQNGNAVSILDLHSHEIIAQTPLDGAPAPVAYDPRSRRAYVISADTGRLSVLDEQARIINRKELGEGAFGIAVAPNGGVFVTDWFNGKLMRLDGELNQAWIAETGAAPAGVAVSNDGLLVATADRDDNQVSIFDSGTGRLIRRIETAGKHPFAVKFHDGRLWTADVMSDVVSVIDPIGGQLVGEVKTGSHPYGIAFTEGRGFVTNQYDSTLTVFDIKSLKVIGEVKVGDYPEGIATLPEGGGVVVANWDSDTVTLVNAQTLEIIAEVEMPAGPRAFGQFTGRQVQP</sequence>
<dbReference type="EMBL" id="QOKZ01000003">
    <property type="protein sequence ID" value="RMC35568.1"/>
    <property type="molecule type" value="Genomic_DNA"/>
</dbReference>
<dbReference type="NCBIfam" id="TIGR02276">
    <property type="entry name" value="beta_rpt_yvtn"/>
    <property type="match status" value="1"/>
</dbReference>
<dbReference type="Proteomes" id="UP000273516">
    <property type="component" value="Unassembled WGS sequence"/>
</dbReference>
<dbReference type="InterPro" id="IPR051200">
    <property type="entry name" value="Host-pathogen_enzymatic-act"/>
</dbReference>
<evidence type="ECO:0000256" key="1">
    <source>
        <dbReference type="SAM" id="SignalP"/>
    </source>
</evidence>
<dbReference type="Gene3D" id="2.130.10.10">
    <property type="entry name" value="YVTN repeat-like/Quinoprotein amine dehydrogenase"/>
    <property type="match status" value="2"/>
</dbReference>
<dbReference type="InterPro" id="IPR015943">
    <property type="entry name" value="WD40/YVTN_repeat-like_dom_sf"/>
</dbReference>
<reference evidence="2 3" key="1">
    <citation type="submission" date="2018-07" db="EMBL/GenBank/DDBJ databases">
        <authorList>
            <person name="Zhang Y."/>
            <person name="Wang L."/>
            <person name="Ma S."/>
        </authorList>
    </citation>
    <scope>NUCLEOTIDE SEQUENCE [LARGE SCALE GENOMIC DNA]</scope>
    <source>
        <strain evidence="2 3">4-2</strain>
    </source>
</reference>